<keyword evidence="5" id="KW-1185">Reference proteome</keyword>
<evidence type="ECO:0000256" key="1">
    <source>
        <dbReference type="ARBA" id="ARBA00010609"/>
    </source>
</evidence>
<dbReference type="InterPro" id="IPR001117">
    <property type="entry name" value="Cu-oxidase_2nd"/>
</dbReference>
<evidence type="ECO:0000259" key="2">
    <source>
        <dbReference type="Pfam" id="PF00394"/>
    </source>
</evidence>
<dbReference type="InterPro" id="IPR008972">
    <property type="entry name" value="Cupredoxin"/>
</dbReference>
<gene>
    <name evidence="4" type="ORF">LTR91_016311</name>
</gene>
<feature type="domain" description="Plastocyanin-like" evidence="3">
    <location>
        <begin position="223"/>
        <end position="341"/>
    </location>
</feature>
<sequence length="413" mass="45690">MSDNNLINGKNSFNGNGAPMASFNFTSGKTYRLRLINPSAAAVQNFSIDGHTMTVIANDFVEIQPYETDHVTLAVGQRSDVLVKATGNATDAVWMRGYKPPPCWPTHGGDDVKAAIFYEKADRMQAPTTSAGPNAYNQYCGNDPLSQTVPTYAINPGEPSVTEMIPIEFRPNGTNLLWYLANRTFRADYNDPILLEAKEGNLDFPYIENVHSYGEPCLLFCSSWSPPTLLISPPGTNRSIRFVFENTGAQPHPMHLHGHNIFVLQEGSCIDDQTVFGGNNGTSVPWRTNTTLVKKRDAGYGSCWDGSIANPGNPQRRNVQMLLPGHYIVVQWNQDNPGVWYGYQIPLAECLRCLLTLCSSSTCRPFHCNIAWHLGAGFVWTVLEQPGFVESEMEIPQIMAQYVNTSASAGDYY</sequence>
<dbReference type="GO" id="GO:0005507">
    <property type="term" value="F:copper ion binding"/>
    <property type="evidence" value="ECO:0007669"/>
    <property type="project" value="InterPro"/>
</dbReference>
<feature type="domain" description="Plastocyanin-like" evidence="2">
    <location>
        <begin position="2"/>
        <end position="95"/>
    </location>
</feature>
<dbReference type="Gene3D" id="2.60.40.420">
    <property type="entry name" value="Cupredoxins - blue copper proteins"/>
    <property type="match status" value="2"/>
</dbReference>
<comment type="similarity">
    <text evidence="1">Belongs to the multicopper oxidase family.</text>
</comment>
<dbReference type="InterPro" id="IPR011706">
    <property type="entry name" value="Cu-oxidase_C"/>
</dbReference>
<evidence type="ECO:0008006" key="6">
    <source>
        <dbReference type="Google" id="ProtNLM"/>
    </source>
</evidence>
<accession>A0AAN6K879</accession>
<dbReference type="Pfam" id="PF07731">
    <property type="entry name" value="Cu-oxidase_2"/>
    <property type="match status" value="1"/>
</dbReference>
<evidence type="ECO:0000259" key="3">
    <source>
        <dbReference type="Pfam" id="PF07731"/>
    </source>
</evidence>
<organism evidence="4 5">
    <name type="scientific">Friedmanniomyces endolithicus</name>
    <dbReference type="NCBI Taxonomy" id="329885"/>
    <lineage>
        <taxon>Eukaryota</taxon>
        <taxon>Fungi</taxon>
        <taxon>Dikarya</taxon>
        <taxon>Ascomycota</taxon>
        <taxon>Pezizomycotina</taxon>
        <taxon>Dothideomycetes</taxon>
        <taxon>Dothideomycetidae</taxon>
        <taxon>Mycosphaerellales</taxon>
        <taxon>Teratosphaeriaceae</taxon>
        <taxon>Friedmanniomyces</taxon>
    </lineage>
</organism>
<dbReference type="PANTHER" id="PTHR11709:SF145">
    <property type="entry name" value="LCC1"/>
    <property type="match status" value="1"/>
</dbReference>
<dbReference type="Pfam" id="PF00394">
    <property type="entry name" value="Cu-oxidase"/>
    <property type="match status" value="1"/>
</dbReference>
<evidence type="ECO:0000313" key="4">
    <source>
        <dbReference type="EMBL" id="KAK0969539.1"/>
    </source>
</evidence>
<dbReference type="PANTHER" id="PTHR11709">
    <property type="entry name" value="MULTI-COPPER OXIDASE"/>
    <property type="match status" value="1"/>
</dbReference>
<comment type="caution">
    <text evidence="4">The sequence shown here is derived from an EMBL/GenBank/DDBJ whole genome shotgun (WGS) entry which is preliminary data.</text>
</comment>
<proteinExistence type="inferred from homology"/>
<dbReference type="SUPFAM" id="SSF49503">
    <property type="entry name" value="Cupredoxins"/>
    <property type="match status" value="2"/>
</dbReference>
<protein>
    <recommendedName>
        <fullName evidence="6">Plastocyanin-like domain-containing protein</fullName>
    </recommendedName>
</protein>
<dbReference type="EMBL" id="JAUJLE010000196">
    <property type="protein sequence ID" value="KAK0969539.1"/>
    <property type="molecule type" value="Genomic_DNA"/>
</dbReference>
<dbReference type="Proteomes" id="UP001175353">
    <property type="component" value="Unassembled WGS sequence"/>
</dbReference>
<dbReference type="AlphaFoldDB" id="A0AAN6K879"/>
<evidence type="ECO:0000313" key="5">
    <source>
        <dbReference type="Proteomes" id="UP001175353"/>
    </source>
</evidence>
<dbReference type="GO" id="GO:0016491">
    <property type="term" value="F:oxidoreductase activity"/>
    <property type="evidence" value="ECO:0007669"/>
    <property type="project" value="InterPro"/>
</dbReference>
<reference evidence="4" key="1">
    <citation type="submission" date="2023-06" db="EMBL/GenBank/DDBJ databases">
        <title>Black Yeasts Isolated from many extreme environments.</title>
        <authorList>
            <person name="Coleine C."/>
            <person name="Stajich J.E."/>
            <person name="Selbmann L."/>
        </authorList>
    </citation>
    <scope>NUCLEOTIDE SEQUENCE</scope>
    <source>
        <strain evidence="4">CCFEE 5200</strain>
    </source>
</reference>
<name>A0AAN6K879_9PEZI</name>
<dbReference type="InterPro" id="IPR045087">
    <property type="entry name" value="Cu-oxidase_fam"/>
</dbReference>